<proteinExistence type="predicted"/>
<feature type="domain" description="DUF4283" evidence="1">
    <location>
        <begin position="86"/>
        <end position="130"/>
    </location>
</feature>
<name>A0A445ATY4_ARAHY</name>
<evidence type="ECO:0000259" key="1">
    <source>
        <dbReference type="Pfam" id="PF14111"/>
    </source>
</evidence>
<keyword evidence="3" id="KW-1185">Reference proteome</keyword>
<dbReference type="InterPro" id="IPR025558">
    <property type="entry name" value="DUF4283"/>
</dbReference>
<reference evidence="2 3" key="1">
    <citation type="submission" date="2019-01" db="EMBL/GenBank/DDBJ databases">
        <title>Sequencing of cultivated peanut Arachis hypogaea provides insights into genome evolution and oil improvement.</title>
        <authorList>
            <person name="Chen X."/>
        </authorList>
    </citation>
    <scope>NUCLEOTIDE SEQUENCE [LARGE SCALE GENOMIC DNA]</scope>
    <source>
        <strain evidence="3">cv. Fuhuasheng</strain>
        <tissue evidence="2">Leaves</tissue>
    </source>
</reference>
<organism evidence="2 3">
    <name type="scientific">Arachis hypogaea</name>
    <name type="common">Peanut</name>
    <dbReference type="NCBI Taxonomy" id="3818"/>
    <lineage>
        <taxon>Eukaryota</taxon>
        <taxon>Viridiplantae</taxon>
        <taxon>Streptophyta</taxon>
        <taxon>Embryophyta</taxon>
        <taxon>Tracheophyta</taxon>
        <taxon>Spermatophyta</taxon>
        <taxon>Magnoliopsida</taxon>
        <taxon>eudicotyledons</taxon>
        <taxon>Gunneridae</taxon>
        <taxon>Pentapetalae</taxon>
        <taxon>rosids</taxon>
        <taxon>fabids</taxon>
        <taxon>Fabales</taxon>
        <taxon>Fabaceae</taxon>
        <taxon>Papilionoideae</taxon>
        <taxon>50 kb inversion clade</taxon>
        <taxon>dalbergioids sensu lato</taxon>
        <taxon>Dalbergieae</taxon>
        <taxon>Pterocarpus clade</taxon>
        <taxon>Arachis</taxon>
    </lineage>
</organism>
<evidence type="ECO:0000313" key="3">
    <source>
        <dbReference type="Proteomes" id="UP000289738"/>
    </source>
</evidence>
<gene>
    <name evidence="2" type="ORF">Ahy_B01g054425</name>
</gene>
<dbReference type="AlphaFoldDB" id="A0A445ATY4"/>
<dbReference type="Pfam" id="PF14111">
    <property type="entry name" value="DUF4283"/>
    <property type="match status" value="1"/>
</dbReference>
<accession>A0A445ATY4</accession>
<protein>
    <recommendedName>
        <fullName evidence="1">DUF4283 domain-containing protein</fullName>
    </recommendedName>
</protein>
<sequence>MESNRVTTSEKHSPQEKDLRLRSIKKAKLNGDEALPDVKSESTKAGNEVNMQVEKITSIDVVMDMLPDNGVLDKASLVSEWGGEDHYIDLTGDFFLVRFMDEGDYRHVLFEGPWQLAYHYLLVQRWKPLF</sequence>
<dbReference type="EMBL" id="SDMP01000011">
    <property type="protein sequence ID" value="RYR29853.1"/>
    <property type="molecule type" value="Genomic_DNA"/>
</dbReference>
<comment type="caution">
    <text evidence="2">The sequence shown here is derived from an EMBL/GenBank/DDBJ whole genome shotgun (WGS) entry which is preliminary data.</text>
</comment>
<dbReference type="Proteomes" id="UP000289738">
    <property type="component" value="Chromosome B01"/>
</dbReference>
<evidence type="ECO:0000313" key="2">
    <source>
        <dbReference type="EMBL" id="RYR29853.1"/>
    </source>
</evidence>